<dbReference type="FunFam" id="1.20.1250.20:FF:000013">
    <property type="entry name" value="MFS general substrate transporter"/>
    <property type="match status" value="1"/>
</dbReference>
<feature type="region of interest" description="Disordered" evidence="6">
    <location>
        <begin position="1"/>
        <end position="24"/>
    </location>
</feature>
<keyword evidence="10" id="KW-1185">Reference proteome</keyword>
<feature type="transmembrane region" description="Helical" evidence="7">
    <location>
        <begin position="439"/>
        <end position="461"/>
    </location>
</feature>
<accession>A0A1B8G7I8</accession>
<keyword evidence="2" id="KW-0813">Transport</keyword>
<feature type="transmembrane region" description="Helical" evidence="7">
    <location>
        <begin position="51"/>
        <end position="67"/>
    </location>
</feature>
<dbReference type="SUPFAM" id="SSF103473">
    <property type="entry name" value="MFS general substrate transporter"/>
    <property type="match status" value="1"/>
</dbReference>
<keyword evidence="3 7" id="KW-0812">Transmembrane</keyword>
<dbReference type="InterPro" id="IPR036259">
    <property type="entry name" value="MFS_trans_sf"/>
</dbReference>
<dbReference type="PROSITE" id="PS50850">
    <property type="entry name" value="MFS"/>
    <property type="match status" value="1"/>
</dbReference>
<dbReference type="PANTHER" id="PTHR43791:SF18">
    <property type="entry name" value="NICOTINIC ACID TRANSPORTER TNA1, PUTATIVE (AFU_ORTHOLOGUE AFUA_3G03820)-RELATED"/>
    <property type="match status" value="1"/>
</dbReference>
<dbReference type="FunFam" id="1.20.1250.20:FF:000034">
    <property type="entry name" value="MFS general substrate transporter"/>
    <property type="match status" value="1"/>
</dbReference>
<feature type="compositionally biased region" description="Basic and acidic residues" evidence="6">
    <location>
        <begin position="1"/>
        <end position="23"/>
    </location>
</feature>
<gene>
    <name evidence="9" type="ORF">VE01_09334</name>
</gene>
<feature type="transmembrane region" description="Helical" evidence="7">
    <location>
        <begin position="177"/>
        <end position="198"/>
    </location>
</feature>
<evidence type="ECO:0000256" key="5">
    <source>
        <dbReference type="ARBA" id="ARBA00023136"/>
    </source>
</evidence>
<evidence type="ECO:0000256" key="7">
    <source>
        <dbReference type="SAM" id="Phobius"/>
    </source>
</evidence>
<feature type="transmembrane region" description="Helical" evidence="7">
    <location>
        <begin position="318"/>
        <end position="340"/>
    </location>
</feature>
<dbReference type="GO" id="GO:0016020">
    <property type="term" value="C:membrane"/>
    <property type="evidence" value="ECO:0007669"/>
    <property type="project" value="UniProtKB-SubCell"/>
</dbReference>
<keyword evidence="5 7" id="KW-0472">Membrane</keyword>
<dbReference type="PANTHER" id="PTHR43791">
    <property type="entry name" value="PERMEASE-RELATED"/>
    <property type="match status" value="1"/>
</dbReference>
<dbReference type="Gene3D" id="1.20.1250.20">
    <property type="entry name" value="MFS general substrate transporter like domains"/>
    <property type="match status" value="2"/>
</dbReference>
<dbReference type="OrthoDB" id="2962993at2759"/>
<feature type="transmembrane region" description="Helical" evidence="7">
    <location>
        <begin position="352"/>
        <end position="371"/>
    </location>
</feature>
<keyword evidence="4 7" id="KW-1133">Transmembrane helix</keyword>
<dbReference type="InterPro" id="IPR011701">
    <property type="entry name" value="MFS"/>
</dbReference>
<dbReference type="InterPro" id="IPR020846">
    <property type="entry name" value="MFS_dom"/>
</dbReference>
<name>A0A1B8G7I8_9PEZI</name>
<dbReference type="GeneID" id="28842720"/>
<feature type="transmembrane region" description="Helical" evidence="7">
    <location>
        <begin position="285"/>
        <end position="306"/>
    </location>
</feature>
<reference evidence="10" key="2">
    <citation type="journal article" date="2018" name="Nat. Commun.">
        <title>Extreme sensitivity to ultraviolet light in the fungal pathogen causing white-nose syndrome of bats.</title>
        <authorList>
            <person name="Palmer J.M."/>
            <person name="Drees K.P."/>
            <person name="Foster J.T."/>
            <person name="Lindner D.L."/>
        </authorList>
    </citation>
    <scope>NUCLEOTIDE SEQUENCE [LARGE SCALE GENOMIC DNA]</scope>
    <source>
        <strain evidence="10">UAMH 10579</strain>
    </source>
</reference>
<dbReference type="GO" id="GO:0022857">
    <property type="term" value="F:transmembrane transporter activity"/>
    <property type="evidence" value="ECO:0007669"/>
    <property type="project" value="InterPro"/>
</dbReference>
<proteinExistence type="predicted"/>
<dbReference type="AlphaFoldDB" id="A0A1B8G7I8"/>
<feature type="transmembrane region" description="Helical" evidence="7">
    <location>
        <begin position="377"/>
        <end position="399"/>
    </location>
</feature>
<dbReference type="RefSeq" id="XP_018125531.1">
    <property type="nucleotide sequence ID" value="XM_018278748.2"/>
</dbReference>
<dbReference type="EMBL" id="KV460280">
    <property type="protein sequence ID" value="OBT91798.1"/>
    <property type="molecule type" value="Genomic_DNA"/>
</dbReference>
<protein>
    <recommendedName>
        <fullName evidence="8">Major facilitator superfamily (MFS) profile domain-containing protein</fullName>
    </recommendedName>
</protein>
<feature type="transmembrane region" description="Helical" evidence="7">
    <location>
        <begin position="411"/>
        <end position="433"/>
    </location>
</feature>
<evidence type="ECO:0000259" key="8">
    <source>
        <dbReference type="PROSITE" id="PS50850"/>
    </source>
</evidence>
<evidence type="ECO:0000256" key="6">
    <source>
        <dbReference type="SAM" id="MobiDB-lite"/>
    </source>
</evidence>
<evidence type="ECO:0000313" key="9">
    <source>
        <dbReference type="EMBL" id="OBT91798.1"/>
    </source>
</evidence>
<feature type="domain" description="Major facilitator superfamily (MFS) profile" evidence="8">
    <location>
        <begin position="51"/>
        <end position="472"/>
    </location>
</feature>
<organism evidence="9 10">
    <name type="scientific">Pseudogymnoascus verrucosus</name>
    <dbReference type="NCBI Taxonomy" id="342668"/>
    <lineage>
        <taxon>Eukaryota</taxon>
        <taxon>Fungi</taxon>
        <taxon>Dikarya</taxon>
        <taxon>Ascomycota</taxon>
        <taxon>Pezizomycotina</taxon>
        <taxon>Leotiomycetes</taxon>
        <taxon>Thelebolales</taxon>
        <taxon>Thelebolaceae</taxon>
        <taxon>Pseudogymnoascus</taxon>
    </lineage>
</organism>
<comment type="subcellular location">
    <subcellularLocation>
        <location evidence="1">Membrane</location>
        <topology evidence="1">Multi-pass membrane protein</topology>
    </subcellularLocation>
</comment>
<sequence>MSKGEESTHVDQVECKGATDSEKASSMNEQATIVYDEVESKRILRKVDMRLLPCLTLLYLLSFLDRGNMGNARTLGMQKDLGLSGPQWNICLTIFFFPYCAFEIPSNVVLKLLPANLWVSILVVCWGTCMTLMSLVSNYKGLLAARFFLGFAEAGFFPAATYLLTCWYRRAELQGRLSVFFSAGSMAGAFSGLLAYGINYMHGIAHLAGWQWILMLEGLVTVLVGFACFFFLPNGPATATFLTPDERTFLIERLKSDNGGASGKVDTNEPFQWKYMKDALTDWKIYISVLIYWGNAISTYGFIYTLPSVITELGYSAANAQLLTIPVYVFALSVTILAAFLSDRYESRSNFIIYPCIVAAIGYIGLLSLPHPGMPGATYGMLFVVAGGLYPLICGVISWNANNLAGSWKRSIGMALQISIGGMGGAVGSNIYLSKEAPHYWTGYGVSLAVITMAFFAAIFLRWKLNKINKERDAMSLEEIHSKYTEQELKEMGDRSPLFRYIL</sequence>
<evidence type="ECO:0000256" key="3">
    <source>
        <dbReference type="ARBA" id="ARBA00022692"/>
    </source>
</evidence>
<feature type="transmembrane region" description="Helical" evidence="7">
    <location>
        <begin position="143"/>
        <end position="165"/>
    </location>
</feature>
<evidence type="ECO:0000313" key="10">
    <source>
        <dbReference type="Proteomes" id="UP000091956"/>
    </source>
</evidence>
<evidence type="ECO:0000256" key="2">
    <source>
        <dbReference type="ARBA" id="ARBA00022448"/>
    </source>
</evidence>
<feature type="transmembrane region" description="Helical" evidence="7">
    <location>
        <begin position="210"/>
        <end position="232"/>
    </location>
</feature>
<evidence type="ECO:0000256" key="4">
    <source>
        <dbReference type="ARBA" id="ARBA00022989"/>
    </source>
</evidence>
<feature type="transmembrane region" description="Helical" evidence="7">
    <location>
        <begin position="87"/>
        <end position="105"/>
    </location>
</feature>
<evidence type="ECO:0000256" key="1">
    <source>
        <dbReference type="ARBA" id="ARBA00004141"/>
    </source>
</evidence>
<reference evidence="9 10" key="1">
    <citation type="submission" date="2016-03" db="EMBL/GenBank/DDBJ databases">
        <title>Comparative genomics of Pseudogymnoascus destructans, the fungus causing white-nose syndrome of bats.</title>
        <authorList>
            <person name="Palmer J.M."/>
            <person name="Drees K.P."/>
            <person name="Foster J.T."/>
            <person name="Lindner D.L."/>
        </authorList>
    </citation>
    <scope>NUCLEOTIDE SEQUENCE [LARGE SCALE GENOMIC DNA]</scope>
    <source>
        <strain evidence="9 10">UAMH 10579</strain>
    </source>
</reference>
<dbReference type="Proteomes" id="UP000091956">
    <property type="component" value="Unassembled WGS sequence"/>
</dbReference>
<dbReference type="Pfam" id="PF07690">
    <property type="entry name" value="MFS_1"/>
    <property type="match status" value="1"/>
</dbReference>
<feature type="transmembrane region" description="Helical" evidence="7">
    <location>
        <begin position="117"/>
        <end position="137"/>
    </location>
</feature>